<dbReference type="GO" id="GO:0008233">
    <property type="term" value="F:peptidase activity"/>
    <property type="evidence" value="ECO:0007669"/>
    <property type="project" value="UniProtKB-UniRule"/>
</dbReference>
<dbReference type="PANTHER" id="PTHR13085">
    <property type="entry name" value="MICROSOMAL SIGNAL PEPTIDASE 25 KDA SUBUNIT"/>
    <property type="match status" value="1"/>
</dbReference>
<evidence type="ECO:0000313" key="11">
    <source>
        <dbReference type="WBParaSite" id="PSU_v2.g14341.t1"/>
    </source>
</evidence>
<evidence type="ECO:0000256" key="5">
    <source>
        <dbReference type="ARBA" id="ARBA00022824"/>
    </source>
</evidence>
<dbReference type="WBParaSite" id="PSU_v2.g14341.t1">
    <property type="protein sequence ID" value="PSU_v2.g14341.t1"/>
    <property type="gene ID" value="PSU_v2.g14341"/>
</dbReference>
<evidence type="ECO:0000256" key="4">
    <source>
        <dbReference type="ARBA" id="ARBA00022692"/>
    </source>
</evidence>
<comment type="similarity">
    <text evidence="2 9">Belongs to the SPCS2 family.</text>
</comment>
<evidence type="ECO:0000256" key="9">
    <source>
        <dbReference type="RuleBase" id="RU368033"/>
    </source>
</evidence>
<evidence type="ECO:0000256" key="3">
    <source>
        <dbReference type="ARBA" id="ARBA00017057"/>
    </source>
</evidence>
<evidence type="ECO:0000256" key="7">
    <source>
        <dbReference type="ARBA" id="ARBA00023136"/>
    </source>
</evidence>
<comment type="subcellular location">
    <subcellularLocation>
        <location evidence="1 9">Endoplasmic reticulum membrane</location>
        <topology evidence="1 9">Multi-pass membrane protein</topology>
    </subcellularLocation>
</comment>
<name>A0A914Y2E3_9BILA</name>
<dbReference type="GO" id="GO:0045047">
    <property type="term" value="P:protein targeting to ER"/>
    <property type="evidence" value="ECO:0007669"/>
    <property type="project" value="TreeGrafter"/>
</dbReference>
<dbReference type="GO" id="GO:0005787">
    <property type="term" value="C:signal peptidase complex"/>
    <property type="evidence" value="ECO:0007669"/>
    <property type="project" value="UniProtKB-UniRule"/>
</dbReference>
<evidence type="ECO:0000256" key="6">
    <source>
        <dbReference type="ARBA" id="ARBA00022989"/>
    </source>
</evidence>
<dbReference type="GO" id="GO:0006465">
    <property type="term" value="P:signal peptide processing"/>
    <property type="evidence" value="ECO:0007669"/>
    <property type="project" value="UniProtKB-UniRule"/>
</dbReference>
<reference evidence="11" key="1">
    <citation type="submission" date="2022-11" db="UniProtKB">
        <authorList>
            <consortium name="WormBaseParasite"/>
        </authorList>
    </citation>
    <scope>IDENTIFICATION</scope>
</reference>
<protein>
    <recommendedName>
        <fullName evidence="3 9">Signal peptidase complex subunit 2</fullName>
    </recommendedName>
</protein>
<comment type="function">
    <text evidence="8 9">Component of the signal peptidase complex (SPC) which catalyzes the cleavage of N-terminal signal sequences from nascent proteins as they are translocated into the lumen of the endoplasmic reticulum. Enhances the enzymatic activity of SPC and facilitates the interactions between different components of the translocation site.</text>
</comment>
<keyword evidence="4" id="KW-0812">Transmembrane</keyword>
<evidence type="ECO:0000256" key="2">
    <source>
        <dbReference type="ARBA" id="ARBA00007324"/>
    </source>
</evidence>
<evidence type="ECO:0000313" key="10">
    <source>
        <dbReference type="Proteomes" id="UP000887577"/>
    </source>
</evidence>
<keyword evidence="10" id="KW-1185">Reference proteome</keyword>
<dbReference type="Pfam" id="PF06703">
    <property type="entry name" value="SPC25"/>
    <property type="match status" value="1"/>
</dbReference>
<evidence type="ECO:0000256" key="1">
    <source>
        <dbReference type="ARBA" id="ARBA00004477"/>
    </source>
</evidence>
<keyword evidence="7" id="KW-0472">Membrane</keyword>
<accession>A0A914Y2E3</accession>
<dbReference type="PANTHER" id="PTHR13085:SF0">
    <property type="entry name" value="SIGNAL PEPTIDASE COMPLEX SUBUNIT 2"/>
    <property type="match status" value="1"/>
</dbReference>
<dbReference type="AlphaFoldDB" id="A0A914Y2E3"/>
<keyword evidence="6" id="KW-1133">Transmembrane helix</keyword>
<dbReference type="Proteomes" id="UP000887577">
    <property type="component" value="Unplaced"/>
</dbReference>
<keyword evidence="5 9" id="KW-0256">Endoplasmic reticulum</keyword>
<organism evidence="10 11">
    <name type="scientific">Panagrolaimus superbus</name>
    <dbReference type="NCBI Taxonomy" id="310955"/>
    <lineage>
        <taxon>Eukaryota</taxon>
        <taxon>Metazoa</taxon>
        <taxon>Ecdysozoa</taxon>
        <taxon>Nematoda</taxon>
        <taxon>Chromadorea</taxon>
        <taxon>Rhabditida</taxon>
        <taxon>Tylenchina</taxon>
        <taxon>Panagrolaimomorpha</taxon>
        <taxon>Panagrolaimoidea</taxon>
        <taxon>Panagrolaimidae</taxon>
        <taxon>Panagrolaimus</taxon>
    </lineage>
</organism>
<sequence length="112" mass="12973">MILAVCAASYFVLMGILQLYLWYIEKSIFYQAIEKDGKAKDRYWKWSSDMKRFDDKYTLTASYSQGDSFGKVSMSKSMGQYISEDGLILLPSLKAEIHELYNRALKNAQKTK</sequence>
<evidence type="ECO:0000256" key="8">
    <source>
        <dbReference type="ARBA" id="ARBA00045608"/>
    </source>
</evidence>
<proteinExistence type="inferred from homology"/>
<dbReference type="InterPro" id="IPR009582">
    <property type="entry name" value="Spc2/SPCS2"/>
</dbReference>